<name>A0A3B0BSG9_9BACL</name>
<reference evidence="2 3" key="1">
    <citation type="journal article" date="2007" name="Int. J. Syst. Evol. Microbiol.">
        <title>Paenibacillus ginsengarvi sp. nov., isolated from soil from ginseng cultivation.</title>
        <authorList>
            <person name="Yoon M.H."/>
            <person name="Ten L.N."/>
            <person name="Im W.T."/>
        </authorList>
    </citation>
    <scope>NUCLEOTIDE SEQUENCE [LARGE SCALE GENOMIC DNA]</scope>
    <source>
        <strain evidence="2 3">KCTC 13059</strain>
    </source>
</reference>
<comment type="caution">
    <text evidence="2">The sequence shown here is derived from an EMBL/GenBank/DDBJ whole genome shotgun (WGS) entry which is preliminary data.</text>
</comment>
<dbReference type="EMBL" id="RBAH01000022">
    <property type="protein sequence ID" value="RKN75842.1"/>
    <property type="molecule type" value="Genomic_DNA"/>
</dbReference>
<feature type="chain" id="PRO_5038334497" evidence="1">
    <location>
        <begin position="20"/>
        <end position="74"/>
    </location>
</feature>
<gene>
    <name evidence="2" type="ORF">D7M11_25385</name>
</gene>
<evidence type="ECO:0000313" key="2">
    <source>
        <dbReference type="EMBL" id="RKN75842.1"/>
    </source>
</evidence>
<evidence type="ECO:0000256" key="1">
    <source>
        <dbReference type="SAM" id="SignalP"/>
    </source>
</evidence>
<dbReference type="Proteomes" id="UP000282311">
    <property type="component" value="Unassembled WGS sequence"/>
</dbReference>
<accession>A0A3B0BSG9</accession>
<feature type="signal peptide" evidence="1">
    <location>
        <begin position="1"/>
        <end position="19"/>
    </location>
</feature>
<dbReference type="AlphaFoldDB" id="A0A3B0BSG9"/>
<keyword evidence="1" id="KW-0732">Signal</keyword>
<proteinExistence type="predicted"/>
<dbReference type="PROSITE" id="PS51257">
    <property type="entry name" value="PROKAR_LIPOPROTEIN"/>
    <property type="match status" value="1"/>
</dbReference>
<keyword evidence="3" id="KW-1185">Reference proteome</keyword>
<protein>
    <submittedName>
        <fullName evidence="2">Uncharacterized protein</fullName>
    </submittedName>
</protein>
<organism evidence="2 3">
    <name type="scientific">Paenibacillus ginsengarvi</name>
    <dbReference type="NCBI Taxonomy" id="400777"/>
    <lineage>
        <taxon>Bacteria</taxon>
        <taxon>Bacillati</taxon>
        <taxon>Bacillota</taxon>
        <taxon>Bacilli</taxon>
        <taxon>Bacillales</taxon>
        <taxon>Paenibacillaceae</taxon>
        <taxon>Paenibacillus</taxon>
    </lineage>
</organism>
<sequence>MVYTKMKPVALSVIAASMAVGLLSGCTSDNQKNSAEAGSGGAAKPIEIKWGIHFQATAVVADTQVQKWLEQNSM</sequence>
<dbReference type="RefSeq" id="WP_120750072.1">
    <property type="nucleotide sequence ID" value="NZ_RBAH01000022.1"/>
</dbReference>
<evidence type="ECO:0000313" key="3">
    <source>
        <dbReference type="Proteomes" id="UP000282311"/>
    </source>
</evidence>